<dbReference type="Gene3D" id="2.30.30.40">
    <property type="entry name" value="SH3 Domains"/>
    <property type="match status" value="1"/>
</dbReference>
<sequence length="130" mass="14853">MWLIVEKMRRQAPINSPILVKKDNLVVTRVSLGNTHATKEILQSSSGYKSSTYQHPIQENCMHVKYMYVLANKLKERTGPGQNHKVIGTLTKGEKVRVFKAVQSSSWLAIYYGSSYYWVSAKYLSEVNPE</sequence>
<dbReference type="Pfam" id="PF08239">
    <property type="entry name" value="SH3_3"/>
    <property type="match status" value="1"/>
</dbReference>
<reference evidence="2 3" key="1">
    <citation type="submission" date="2016-12" db="EMBL/GenBank/DDBJ databases">
        <authorList>
            <person name="Song W.-J."/>
            <person name="Kurnit D.M."/>
        </authorList>
    </citation>
    <scope>NUCLEOTIDE SEQUENCE [LARGE SCALE GENOMIC DNA]</scope>
    <source>
        <strain evidence="2 3">ATCC 43942</strain>
    </source>
</reference>
<accession>A0A1Z2SK16</accession>
<dbReference type="KEGG" id="vga:BSQ33_17395"/>
<dbReference type="RefSeq" id="WP_088134780.1">
    <property type="nucleotide sequence ID" value="NZ_CP018836.1"/>
</dbReference>
<organism evidence="2 3">
    <name type="scientific">Vibrio gazogenes</name>
    <dbReference type="NCBI Taxonomy" id="687"/>
    <lineage>
        <taxon>Bacteria</taxon>
        <taxon>Pseudomonadati</taxon>
        <taxon>Pseudomonadota</taxon>
        <taxon>Gammaproteobacteria</taxon>
        <taxon>Vibrionales</taxon>
        <taxon>Vibrionaceae</taxon>
        <taxon>Vibrio</taxon>
    </lineage>
</organism>
<dbReference type="PROSITE" id="PS51781">
    <property type="entry name" value="SH3B"/>
    <property type="match status" value="1"/>
</dbReference>
<dbReference type="AlphaFoldDB" id="A0A1Z2SK16"/>
<name>A0A1Z2SK16_VIBGA</name>
<feature type="domain" description="SH3b" evidence="1">
    <location>
        <begin position="64"/>
        <end position="128"/>
    </location>
</feature>
<dbReference type="InterPro" id="IPR003646">
    <property type="entry name" value="SH3-like_bac-type"/>
</dbReference>
<dbReference type="EMBL" id="CP018836">
    <property type="protein sequence ID" value="ASA57530.1"/>
    <property type="molecule type" value="Genomic_DNA"/>
</dbReference>
<evidence type="ECO:0000313" key="2">
    <source>
        <dbReference type="EMBL" id="ASA57530.1"/>
    </source>
</evidence>
<proteinExistence type="predicted"/>
<protein>
    <recommendedName>
        <fullName evidence="1">SH3b domain-containing protein</fullName>
    </recommendedName>
</protein>
<evidence type="ECO:0000259" key="1">
    <source>
        <dbReference type="PROSITE" id="PS51781"/>
    </source>
</evidence>
<gene>
    <name evidence="2" type="ORF">BSQ33_17395</name>
</gene>
<evidence type="ECO:0000313" key="3">
    <source>
        <dbReference type="Proteomes" id="UP000196708"/>
    </source>
</evidence>
<dbReference type="Proteomes" id="UP000196708">
    <property type="component" value="Chromosome 2"/>
</dbReference>